<dbReference type="InterPro" id="IPR003439">
    <property type="entry name" value="ABC_transporter-like_ATP-bd"/>
</dbReference>
<evidence type="ECO:0000313" key="6">
    <source>
        <dbReference type="Proteomes" id="UP000650081"/>
    </source>
</evidence>
<dbReference type="PROSITE" id="PS00211">
    <property type="entry name" value="ABC_TRANSPORTER_1"/>
    <property type="match status" value="1"/>
</dbReference>
<dbReference type="SMART" id="SM00382">
    <property type="entry name" value="AAA"/>
    <property type="match status" value="1"/>
</dbReference>
<dbReference type="RefSeq" id="WP_187467177.1">
    <property type="nucleotide sequence ID" value="NZ_JACSIT010000118.1"/>
</dbReference>
<dbReference type="GO" id="GO:0005524">
    <property type="term" value="F:ATP binding"/>
    <property type="evidence" value="ECO:0007669"/>
    <property type="project" value="UniProtKB-KW"/>
</dbReference>
<evidence type="ECO:0000259" key="4">
    <source>
        <dbReference type="PROSITE" id="PS50893"/>
    </source>
</evidence>
<sequence>MSNTIPSAVLSASQLSYQYRGGTLLSFPDLHLDPGEVLLVLGPSGCGKTTLLHLLAGLLPPRTGSIALAGQSYNYTQPAVLDQIRGRNLGIVYQQPHFIDTLTAWQNLRLSPFAQSKEELLELAQQIGIAHLLKKYPQEMSAGELQRLGIARALAHRPGLILADEPTSALDRRHCLAVLERLQTHARQYNAALLIVTHDDRLMTAIPQQITLDYQPAAAQNQQV</sequence>
<dbReference type="GO" id="GO:0089705">
    <property type="term" value="P:protein localization to outer membrane"/>
    <property type="evidence" value="ECO:0007669"/>
    <property type="project" value="TreeGrafter"/>
</dbReference>
<dbReference type="InterPro" id="IPR017871">
    <property type="entry name" value="ABC_transporter-like_CS"/>
</dbReference>
<dbReference type="GO" id="GO:0044874">
    <property type="term" value="P:lipoprotein localization to outer membrane"/>
    <property type="evidence" value="ECO:0007669"/>
    <property type="project" value="TreeGrafter"/>
</dbReference>
<dbReference type="AlphaFoldDB" id="A0A923PKP1"/>
<evidence type="ECO:0000256" key="2">
    <source>
        <dbReference type="ARBA" id="ARBA00022741"/>
    </source>
</evidence>
<feature type="domain" description="ABC transporter" evidence="4">
    <location>
        <begin position="10"/>
        <end position="224"/>
    </location>
</feature>
<evidence type="ECO:0000313" key="5">
    <source>
        <dbReference type="EMBL" id="MBC6995129.1"/>
    </source>
</evidence>
<dbReference type="GO" id="GO:0016887">
    <property type="term" value="F:ATP hydrolysis activity"/>
    <property type="evidence" value="ECO:0007669"/>
    <property type="project" value="InterPro"/>
</dbReference>
<dbReference type="GO" id="GO:0022857">
    <property type="term" value="F:transmembrane transporter activity"/>
    <property type="evidence" value="ECO:0007669"/>
    <property type="project" value="TreeGrafter"/>
</dbReference>
<accession>A0A923PKP1</accession>
<dbReference type="Pfam" id="PF00005">
    <property type="entry name" value="ABC_tran"/>
    <property type="match status" value="1"/>
</dbReference>
<dbReference type="PANTHER" id="PTHR24220:SF689">
    <property type="entry name" value="LIPOPROTEIN-RELEASING SYSTEM ATP-BINDING PROTEIN LOLD"/>
    <property type="match status" value="1"/>
</dbReference>
<dbReference type="InterPro" id="IPR015854">
    <property type="entry name" value="ABC_transpr_LolD-like"/>
</dbReference>
<organism evidence="5 6">
    <name type="scientific">Neolewinella lacunae</name>
    <dbReference type="NCBI Taxonomy" id="1517758"/>
    <lineage>
        <taxon>Bacteria</taxon>
        <taxon>Pseudomonadati</taxon>
        <taxon>Bacteroidota</taxon>
        <taxon>Saprospiria</taxon>
        <taxon>Saprospirales</taxon>
        <taxon>Lewinellaceae</taxon>
        <taxon>Neolewinella</taxon>
    </lineage>
</organism>
<gene>
    <name evidence="5" type="ORF">H9S92_13195</name>
</gene>
<dbReference type="GO" id="GO:0005886">
    <property type="term" value="C:plasma membrane"/>
    <property type="evidence" value="ECO:0007669"/>
    <property type="project" value="TreeGrafter"/>
</dbReference>
<dbReference type="PANTHER" id="PTHR24220">
    <property type="entry name" value="IMPORT ATP-BINDING PROTEIN"/>
    <property type="match status" value="1"/>
</dbReference>
<evidence type="ECO:0000256" key="3">
    <source>
        <dbReference type="ARBA" id="ARBA00022840"/>
    </source>
</evidence>
<proteinExistence type="inferred from homology"/>
<reference evidence="5" key="1">
    <citation type="submission" date="2020-08" db="EMBL/GenBank/DDBJ databases">
        <title>Lewinella bacteria from marine environments.</title>
        <authorList>
            <person name="Zhong Y."/>
        </authorList>
    </citation>
    <scope>NUCLEOTIDE SEQUENCE</scope>
    <source>
        <strain evidence="5">KCTC 42187</strain>
    </source>
</reference>
<name>A0A923PKP1_9BACT</name>
<keyword evidence="2" id="KW-0547">Nucleotide-binding</keyword>
<comment type="caution">
    <text evidence="5">The sequence shown here is derived from an EMBL/GenBank/DDBJ whole genome shotgun (WGS) entry which is preliminary data.</text>
</comment>
<dbReference type="InterPro" id="IPR027417">
    <property type="entry name" value="P-loop_NTPase"/>
</dbReference>
<dbReference type="PROSITE" id="PS50893">
    <property type="entry name" value="ABC_TRANSPORTER_2"/>
    <property type="match status" value="1"/>
</dbReference>
<dbReference type="EMBL" id="JACSIT010000118">
    <property type="protein sequence ID" value="MBC6995129.1"/>
    <property type="molecule type" value="Genomic_DNA"/>
</dbReference>
<dbReference type="InterPro" id="IPR003593">
    <property type="entry name" value="AAA+_ATPase"/>
</dbReference>
<dbReference type="Proteomes" id="UP000650081">
    <property type="component" value="Unassembled WGS sequence"/>
</dbReference>
<comment type="similarity">
    <text evidence="1">Belongs to the ABC transporter superfamily.</text>
</comment>
<dbReference type="SUPFAM" id="SSF52540">
    <property type="entry name" value="P-loop containing nucleoside triphosphate hydrolases"/>
    <property type="match status" value="1"/>
</dbReference>
<keyword evidence="6" id="KW-1185">Reference proteome</keyword>
<evidence type="ECO:0000256" key="1">
    <source>
        <dbReference type="ARBA" id="ARBA00005417"/>
    </source>
</evidence>
<dbReference type="Gene3D" id="3.40.50.300">
    <property type="entry name" value="P-loop containing nucleotide triphosphate hydrolases"/>
    <property type="match status" value="1"/>
</dbReference>
<protein>
    <submittedName>
        <fullName evidence="5">ATP-binding cassette domain-containing protein</fullName>
    </submittedName>
</protein>
<keyword evidence="3 5" id="KW-0067">ATP-binding</keyword>